<protein>
    <submittedName>
        <fullName evidence="2">Uncharacterized protein</fullName>
    </submittedName>
</protein>
<reference evidence="2" key="1">
    <citation type="submission" date="2022-11" db="EMBL/GenBank/DDBJ databases">
        <authorList>
            <person name="Petersen C."/>
        </authorList>
    </citation>
    <scope>NUCLEOTIDE SEQUENCE</scope>
    <source>
        <strain evidence="2">IBT 22155</strain>
    </source>
</reference>
<evidence type="ECO:0000256" key="1">
    <source>
        <dbReference type="SAM" id="MobiDB-lite"/>
    </source>
</evidence>
<dbReference type="Proteomes" id="UP001149079">
    <property type="component" value="Unassembled WGS sequence"/>
</dbReference>
<gene>
    <name evidence="2" type="ORF">N7515_006016</name>
</gene>
<dbReference type="EMBL" id="JAPQKL010000005">
    <property type="protein sequence ID" value="KAJ5129977.1"/>
    <property type="molecule type" value="Genomic_DNA"/>
</dbReference>
<sequence>MGGLSLPTGSGKVAKDGVSKKPPKKTGSSKESPTLRRRRSMLIGHGIDVKAAGLRLYRMAADAPEPPR</sequence>
<dbReference type="OrthoDB" id="4505596at2759"/>
<evidence type="ECO:0000313" key="3">
    <source>
        <dbReference type="Proteomes" id="UP001149079"/>
    </source>
</evidence>
<evidence type="ECO:0000313" key="2">
    <source>
        <dbReference type="EMBL" id="KAJ5129977.1"/>
    </source>
</evidence>
<dbReference type="AlphaFoldDB" id="A0A9W9L0S9"/>
<feature type="region of interest" description="Disordered" evidence="1">
    <location>
        <begin position="1"/>
        <end position="40"/>
    </location>
</feature>
<proteinExistence type="predicted"/>
<keyword evidence="3" id="KW-1185">Reference proteome</keyword>
<dbReference type="GeneID" id="81405930"/>
<accession>A0A9W9L0S9</accession>
<organism evidence="2 3">
    <name type="scientific">Penicillium bovifimosum</name>
    <dbReference type="NCBI Taxonomy" id="126998"/>
    <lineage>
        <taxon>Eukaryota</taxon>
        <taxon>Fungi</taxon>
        <taxon>Dikarya</taxon>
        <taxon>Ascomycota</taxon>
        <taxon>Pezizomycotina</taxon>
        <taxon>Eurotiomycetes</taxon>
        <taxon>Eurotiomycetidae</taxon>
        <taxon>Eurotiales</taxon>
        <taxon>Aspergillaceae</taxon>
        <taxon>Penicillium</taxon>
    </lineage>
</organism>
<reference evidence="2" key="2">
    <citation type="journal article" date="2023" name="IMA Fungus">
        <title>Comparative genomic study of the Penicillium genus elucidates a diverse pangenome and 15 lateral gene transfer events.</title>
        <authorList>
            <person name="Petersen C."/>
            <person name="Sorensen T."/>
            <person name="Nielsen M.R."/>
            <person name="Sondergaard T.E."/>
            <person name="Sorensen J.L."/>
            <person name="Fitzpatrick D.A."/>
            <person name="Frisvad J.C."/>
            <person name="Nielsen K.L."/>
        </authorList>
    </citation>
    <scope>NUCLEOTIDE SEQUENCE</scope>
    <source>
        <strain evidence="2">IBT 22155</strain>
    </source>
</reference>
<dbReference type="RefSeq" id="XP_056520356.1">
    <property type="nucleotide sequence ID" value="XM_056666760.1"/>
</dbReference>
<name>A0A9W9L0S9_9EURO</name>
<comment type="caution">
    <text evidence="2">The sequence shown here is derived from an EMBL/GenBank/DDBJ whole genome shotgun (WGS) entry which is preliminary data.</text>
</comment>